<evidence type="ECO:0000313" key="1">
    <source>
        <dbReference type="EMBL" id="EJD39713.1"/>
    </source>
</evidence>
<proteinExistence type="predicted"/>
<evidence type="ECO:0000313" key="2">
    <source>
        <dbReference type="Proteomes" id="UP000006514"/>
    </source>
</evidence>
<reference evidence="2" key="1">
    <citation type="journal article" date="2012" name="Science">
        <title>The Paleozoic origin of enzymatic lignin decomposition reconstructed from 31 fungal genomes.</title>
        <authorList>
            <person name="Floudas D."/>
            <person name="Binder M."/>
            <person name="Riley R."/>
            <person name="Barry K."/>
            <person name="Blanchette R.A."/>
            <person name="Henrissat B."/>
            <person name="Martinez A.T."/>
            <person name="Otillar R."/>
            <person name="Spatafora J.W."/>
            <person name="Yadav J.S."/>
            <person name="Aerts A."/>
            <person name="Benoit I."/>
            <person name="Boyd A."/>
            <person name="Carlson A."/>
            <person name="Copeland A."/>
            <person name="Coutinho P.M."/>
            <person name="de Vries R.P."/>
            <person name="Ferreira P."/>
            <person name="Findley K."/>
            <person name="Foster B."/>
            <person name="Gaskell J."/>
            <person name="Glotzer D."/>
            <person name="Gorecki P."/>
            <person name="Heitman J."/>
            <person name="Hesse C."/>
            <person name="Hori C."/>
            <person name="Igarashi K."/>
            <person name="Jurgens J.A."/>
            <person name="Kallen N."/>
            <person name="Kersten P."/>
            <person name="Kohler A."/>
            <person name="Kuees U."/>
            <person name="Kumar T.K.A."/>
            <person name="Kuo A."/>
            <person name="LaButti K."/>
            <person name="Larrondo L.F."/>
            <person name="Lindquist E."/>
            <person name="Ling A."/>
            <person name="Lombard V."/>
            <person name="Lucas S."/>
            <person name="Lundell T."/>
            <person name="Martin R."/>
            <person name="McLaughlin D.J."/>
            <person name="Morgenstern I."/>
            <person name="Morin E."/>
            <person name="Murat C."/>
            <person name="Nagy L.G."/>
            <person name="Nolan M."/>
            <person name="Ohm R.A."/>
            <person name="Patyshakuliyeva A."/>
            <person name="Rokas A."/>
            <person name="Ruiz-Duenas F.J."/>
            <person name="Sabat G."/>
            <person name="Salamov A."/>
            <person name="Samejima M."/>
            <person name="Schmutz J."/>
            <person name="Slot J.C."/>
            <person name="St John F."/>
            <person name="Stenlid J."/>
            <person name="Sun H."/>
            <person name="Sun S."/>
            <person name="Syed K."/>
            <person name="Tsang A."/>
            <person name="Wiebenga A."/>
            <person name="Young D."/>
            <person name="Pisabarro A."/>
            <person name="Eastwood D.C."/>
            <person name="Martin F."/>
            <person name="Cullen D."/>
            <person name="Grigoriev I.V."/>
            <person name="Hibbett D.S."/>
        </authorList>
    </citation>
    <scope>NUCLEOTIDE SEQUENCE [LARGE SCALE GENOMIC DNA]</scope>
    <source>
        <strain evidence="2">TFB10046</strain>
    </source>
</reference>
<dbReference type="AlphaFoldDB" id="J0LJ31"/>
<organism evidence="1 2">
    <name type="scientific">Auricularia subglabra (strain TFB-10046 / SS5)</name>
    <name type="common">White-rot fungus</name>
    <name type="synonym">Auricularia delicata (strain TFB10046)</name>
    <dbReference type="NCBI Taxonomy" id="717982"/>
    <lineage>
        <taxon>Eukaryota</taxon>
        <taxon>Fungi</taxon>
        <taxon>Dikarya</taxon>
        <taxon>Basidiomycota</taxon>
        <taxon>Agaricomycotina</taxon>
        <taxon>Agaricomycetes</taxon>
        <taxon>Auriculariales</taxon>
        <taxon>Auriculariaceae</taxon>
        <taxon>Auricularia</taxon>
    </lineage>
</organism>
<accession>J0LJ31</accession>
<dbReference type="EMBL" id="JH687810">
    <property type="protein sequence ID" value="EJD39713.1"/>
    <property type="molecule type" value="Genomic_DNA"/>
</dbReference>
<dbReference type="Proteomes" id="UP000006514">
    <property type="component" value="Unassembled WGS sequence"/>
</dbReference>
<dbReference type="OrthoDB" id="3271094at2759"/>
<name>J0LJ31_AURST</name>
<protein>
    <submittedName>
        <fullName evidence="1">Uncharacterized protein</fullName>
    </submittedName>
</protein>
<gene>
    <name evidence="1" type="ORF">AURDEDRAFT_128082</name>
</gene>
<dbReference type="InParanoid" id="J0LJ31"/>
<sequence>MASAAITFGSFGDIVTIIQLVTQLYTVLSDIDGAPAEIRSLDDALEGYLDELTLAERTLLCQDSHFDPQTRSIISRSLKRCESTLRAIQRQLDAFSSRIQKRAGRQILGARFWALMWLLNAQRELHALAERNRATAVQVLCSVQDIPRYFGAGVPEFQFYDEETRSYYKPVARVALHDLQQYMGSAVSLLRMDYAELCVPSDRGRHYFDMAPKLFVGRKRQLSRALRDHNSALWRPSHYLAWIRLCSLDVRSFRDYTINCLFYTTSVNELHALLGVKPSHQYSLAARVISDVLRGDASNPDNKALYVAEHRKESQLLEILRGYNYILKASGCLWSSNFNKSEEIVELLVKFPQPDFVLSSPVFRSLESTEGQNERKVVICFTDLGEPIKARISLATYSMPECEARRCYSDLRARLQEAPRISESVITHNELSQSMEMVGPKGWKWFRYTDRVPGFSRSWPLRESPGKKLHTRAQRIIETKAACGEQRSTCESGKGPLSAAHWRPYLGACNSLRYAHLPVKRGQEISAGLADATFCRTGNTHGSGEKGGISGLQHNHSCVAQKARPQAAGPLRK</sequence>
<keyword evidence="2" id="KW-1185">Reference proteome</keyword>
<dbReference type="KEGG" id="adl:AURDEDRAFT_128082"/>